<dbReference type="GO" id="GO:0005737">
    <property type="term" value="C:cytoplasm"/>
    <property type="evidence" value="ECO:0007669"/>
    <property type="project" value="TreeGrafter"/>
</dbReference>
<accession>A0A3L6TLS5</accession>
<dbReference type="STRING" id="4540.A0A3L6TLS5"/>
<keyword evidence="4" id="KW-1185">Reference proteome</keyword>
<dbReference type="Proteomes" id="UP000275267">
    <property type="component" value="Unassembled WGS sequence"/>
</dbReference>
<dbReference type="GO" id="GO:0051225">
    <property type="term" value="P:spindle assembly"/>
    <property type="evidence" value="ECO:0007669"/>
    <property type="project" value="TreeGrafter"/>
</dbReference>
<feature type="compositionally biased region" description="Polar residues" evidence="2">
    <location>
        <begin position="217"/>
        <end position="232"/>
    </location>
</feature>
<feature type="region of interest" description="Disordered" evidence="2">
    <location>
        <begin position="1"/>
        <end position="141"/>
    </location>
</feature>
<protein>
    <recommendedName>
        <fullName evidence="5">QWRF motif-containing protein 3</fullName>
    </recommendedName>
</protein>
<sequence length="558" mass="58582">MSSSKRWASASGTELPGRSPLHSAALSPGRQSARRSVSRSDTAPGSGGAASIARTLWPSSSSSGSKSGKSKAAPRAPSPLSSASSSSSSVAATLADHLAEDDAPQSLSRQRSCTELPRFADADAEARKIGKSSAVKGGGHAFGRSMRFLPSTKPAGVTLTPGRVAPSDLRMLANGGLSLDAAADVASSGSECSDASRGSSTTPRKAASKAHSPLLPRTSSVRLLGSSNTQWALSPGRRSGSPLKATTTTLPTVPEGKGRKSLISLGWGHMFRWRKHAAEDASIAAAAATLLSSPVSSSRSSTGGGGSEAGHRMRMAHCRLLQWRFANASAEAVRKRKQASAELDLMGAWASVSEVRGKVARKRVQLEKEKQKIKLNTVLAYQMKDLESWGKVETEHAAALASTVGCTRAAVCRLPLTNGAKVIPATLATILQQALELALTTKAMTRSFSHMAKDTALVISELVRVASEEKALLQECLELLSRVSALQVEEQSLRCHLVQSSSPSAVTVEWSGRDNLLAVEAELLRTRLHLLGSGRRVLVKSGVEATPRSSDHTYEFAS</sequence>
<dbReference type="EMBL" id="PQIB02000001">
    <property type="protein sequence ID" value="RLN41159.1"/>
    <property type="molecule type" value="Genomic_DNA"/>
</dbReference>
<feature type="region of interest" description="Disordered" evidence="2">
    <location>
        <begin position="189"/>
        <end position="256"/>
    </location>
</feature>
<evidence type="ECO:0000313" key="4">
    <source>
        <dbReference type="Proteomes" id="UP000275267"/>
    </source>
</evidence>
<proteinExistence type="inferred from homology"/>
<evidence type="ECO:0000256" key="1">
    <source>
        <dbReference type="ARBA" id="ARBA00010016"/>
    </source>
</evidence>
<gene>
    <name evidence="3" type="ORF">C2845_PM01G36250</name>
</gene>
<comment type="similarity">
    <text evidence="1">Belongs to the QWRF family.</text>
</comment>
<dbReference type="AlphaFoldDB" id="A0A3L6TLS5"/>
<evidence type="ECO:0008006" key="5">
    <source>
        <dbReference type="Google" id="ProtNLM"/>
    </source>
</evidence>
<comment type="caution">
    <text evidence="3">The sequence shown here is derived from an EMBL/GenBank/DDBJ whole genome shotgun (WGS) entry which is preliminary data.</text>
</comment>
<dbReference type="Pfam" id="PF04484">
    <property type="entry name" value="QWRF"/>
    <property type="match status" value="1"/>
</dbReference>
<evidence type="ECO:0000313" key="3">
    <source>
        <dbReference type="EMBL" id="RLN41159.1"/>
    </source>
</evidence>
<feature type="compositionally biased region" description="Polar residues" evidence="2">
    <location>
        <begin position="191"/>
        <end position="203"/>
    </location>
</feature>
<feature type="compositionally biased region" description="Basic and acidic residues" evidence="2">
    <location>
        <begin position="118"/>
        <end position="128"/>
    </location>
</feature>
<feature type="compositionally biased region" description="Low complexity" evidence="2">
    <location>
        <begin position="58"/>
        <end position="89"/>
    </location>
</feature>
<dbReference type="GO" id="GO:0005880">
    <property type="term" value="C:nuclear microtubule"/>
    <property type="evidence" value="ECO:0007669"/>
    <property type="project" value="TreeGrafter"/>
</dbReference>
<dbReference type="PANTHER" id="PTHR31807:SF31">
    <property type="entry name" value="QWRF MOTIF PROTEIN (DUF566)-RELATED"/>
    <property type="match status" value="1"/>
</dbReference>
<dbReference type="InterPro" id="IPR007573">
    <property type="entry name" value="QWRF"/>
</dbReference>
<reference evidence="4" key="1">
    <citation type="journal article" date="2019" name="Nat. Commun.">
        <title>The genome of broomcorn millet.</title>
        <authorList>
            <person name="Zou C."/>
            <person name="Miki D."/>
            <person name="Li D."/>
            <person name="Tang Q."/>
            <person name="Xiao L."/>
            <person name="Rajput S."/>
            <person name="Deng P."/>
            <person name="Jia W."/>
            <person name="Huang R."/>
            <person name="Zhang M."/>
            <person name="Sun Y."/>
            <person name="Hu J."/>
            <person name="Fu X."/>
            <person name="Schnable P.S."/>
            <person name="Li F."/>
            <person name="Zhang H."/>
            <person name="Feng B."/>
            <person name="Zhu X."/>
            <person name="Liu R."/>
            <person name="Schnable J.C."/>
            <person name="Zhu J.-K."/>
            <person name="Zhang H."/>
        </authorList>
    </citation>
    <scope>NUCLEOTIDE SEQUENCE [LARGE SCALE GENOMIC DNA]</scope>
</reference>
<dbReference type="GO" id="GO:0008017">
    <property type="term" value="F:microtubule binding"/>
    <property type="evidence" value="ECO:0007669"/>
    <property type="project" value="TreeGrafter"/>
</dbReference>
<name>A0A3L6TLS5_PANMI</name>
<feature type="compositionally biased region" description="Polar residues" evidence="2">
    <location>
        <begin position="1"/>
        <end position="12"/>
    </location>
</feature>
<organism evidence="3 4">
    <name type="scientific">Panicum miliaceum</name>
    <name type="common">Proso millet</name>
    <name type="synonym">Broomcorn millet</name>
    <dbReference type="NCBI Taxonomy" id="4540"/>
    <lineage>
        <taxon>Eukaryota</taxon>
        <taxon>Viridiplantae</taxon>
        <taxon>Streptophyta</taxon>
        <taxon>Embryophyta</taxon>
        <taxon>Tracheophyta</taxon>
        <taxon>Spermatophyta</taxon>
        <taxon>Magnoliopsida</taxon>
        <taxon>Liliopsida</taxon>
        <taxon>Poales</taxon>
        <taxon>Poaceae</taxon>
        <taxon>PACMAD clade</taxon>
        <taxon>Panicoideae</taxon>
        <taxon>Panicodae</taxon>
        <taxon>Paniceae</taxon>
        <taxon>Panicinae</taxon>
        <taxon>Panicum</taxon>
        <taxon>Panicum sect. Panicum</taxon>
    </lineage>
</organism>
<evidence type="ECO:0000256" key="2">
    <source>
        <dbReference type="SAM" id="MobiDB-lite"/>
    </source>
</evidence>
<dbReference type="OrthoDB" id="774923at2759"/>
<dbReference type="PANTHER" id="PTHR31807">
    <property type="entry name" value="AUGMIN FAMILY MEMBER"/>
    <property type="match status" value="1"/>
</dbReference>